<feature type="transmembrane region" description="Helical" evidence="1">
    <location>
        <begin position="21"/>
        <end position="40"/>
    </location>
</feature>
<feature type="transmembrane region" description="Helical" evidence="1">
    <location>
        <begin position="46"/>
        <end position="63"/>
    </location>
</feature>
<protein>
    <submittedName>
        <fullName evidence="2">Uncharacterized protein</fullName>
    </submittedName>
</protein>
<proteinExistence type="predicted"/>
<accession>A0A1W1CYL7</accession>
<sequence>MSKIEKLEKELDFLKEKYRGYFLILLGLLTGEATIIYAVVTGVKPLYTLILAVVGLIFLAILTNKITSIEEEIYVKLKELEEE</sequence>
<reference evidence="2" key="1">
    <citation type="submission" date="2016-10" db="EMBL/GenBank/DDBJ databases">
        <authorList>
            <person name="de Groot N.N."/>
        </authorList>
    </citation>
    <scope>NUCLEOTIDE SEQUENCE</scope>
</reference>
<dbReference type="AlphaFoldDB" id="A0A1W1CYL7"/>
<keyword evidence="1" id="KW-0812">Transmembrane</keyword>
<organism evidence="2">
    <name type="scientific">hydrothermal vent metagenome</name>
    <dbReference type="NCBI Taxonomy" id="652676"/>
    <lineage>
        <taxon>unclassified sequences</taxon>
        <taxon>metagenomes</taxon>
        <taxon>ecological metagenomes</taxon>
    </lineage>
</organism>
<dbReference type="EMBL" id="FPHH01000161">
    <property type="protein sequence ID" value="SFV70904.1"/>
    <property type="molecule type" value="Genomic_DNA"/>
</dbReference>
<gene>
    <name evidence="2" type="ORF">MNB_SM-5-466</name>
</gene>
<name>A0A1W1CYL7_9ZZZZ</name>
<evidence type="ECO:0000313" key="2">
    <source>
        <dbReference type="EMBL" id="SFV70904.1"/>
    </source>
</evidence>
<keyword evidence="1" id="KW-0472">Membrane</keyword>
<keyword evidence="1" id="KW-1133">Transmembrane helix</keyword>
<evidence type="ECO:0000256" key="1">
    <source>
        <dbReference type="SAM" id="Phobius"/>
    </source>
</evidence>